<name>A0A645DB17_9ZZZZ</name>
<feature type="compositionally biased region" description="Basic and acidic residues" evidence="1">
    <location>
        <begin position="127"/>
        <end position="139"/>
    </location>
</feature>
<protein>
    <submittedName>
        <fullName evidence="2">Uncharacterized protein</fullName>
    </submittedName>
</protein>
<evidence type="ECO:0000256" key="1">
    <source>
        <dbReference type="SAM" id="MobiDB-lite"/>
    </source>
</evidence>
<sequence length="260" mass="28579">MPDHADPLFDQVSVDVVEYLTRQRPLTVAVADVIDFYTHHNVSAYSGLLATRRRCFGGDGVGRGLLGGLRMPGQHARHGGVNTLRDQRGEDDFGQVAGQIRQVADQRLREGQLAGDHQAGDAQGIHDHQAADHGDDQSLPHRVRGTHPVGGPADEPGADHEPHDEAPRGTEEDAEASPAARQQRKTQSHQRQEQQLRECAAASAQDRPGQHRAKRLRGDRHRRDRNIQRRDEAECRGDTREDGDQGKIAGGLGRLTAHAR</sequence>
<feature type="compositionally biased region" description="Basic and acidic residues" evidence="1">
    <location>
        <begin position="157"/>
        <end position="171"/>
    </location>
</feature>
<proteinExistence type="predicted"/>
<dbReference type="AlphaFoldDB" id="A0A645DB17"/>
<accession>A0A645DB17</accession>
<dbReference type="EMBL" id="VSSQ01034359">
    <property type="protein sequence ID" value="MPM86268.1"/>
    <property type="molecule type" value="Genomic_DNA"/>
</dbReference>
<organism evidence="2">
    <name type="scientific">bioreactor metagenome</name>
    <dbReference type="NCBI Taxonomy" id="1076179"/>
    <lineage>
        <taxon>unclassified sequences</taxon>
        <taxon>metagenomes</taxon>
        <taxon>ecological metagenomes</taxon>
    </lineage>
</organism>
<feature type="compositionally biased region" description="Basic residues" evidence="1">
    <location>
        <begin position="210"/>
        <end position="224"/>
    </location>
</feature>
<comment type="caution">
    <text evidence="2">The sequence shown here is derived from an EMBL/GenBank/DDBJ whole genome shotgun (WGS) entry which is preliminary data.</text>
</comment>
<evidence type="ECO:0000313" key="2">
    <source>
        <dbReference type="EMBL" id="MPM86268.1"/>
    </source>
</evidence>
<gene>
    <name evidence="2" type="ORF">SDC9_133357</name>
</gene>
<feature type="compositionally biased region" description="Basic and acidic residues" evidence="1">
    <location>
        <begin position="225"/>
        <end position="245"/>
    </location>
</feature>
<reference evidence="2" key="1">
    <citation type="submission" date="2019-08" db="EMBL/GenBank/DDBJ databases">
        <authorList>
            <person name="Kucharzyk K."/>
            <person name="Murdoch R.W."/>
            <person name="Higgins S."/>
            <person name="Loffler F."/>
        </authorList>
    </citation>
    <scope>NUCLEOTIDE SEQUENCE</scope>
</reference>
<feature type="region of interest" description="Disordered" evidence="1">
    <location>
        <begin position="127"/>
        <end position="260"/>
    </location>
</feature>